<name>A0A4R4YCF3_9PSEU</name>
<dbReference type="SUPFAM" id="SSF109854">
    <property type="entry name" value="DinB/YfiT-like putative metalloenzymes"/>
    <property type="match status" value="1"/>
</dbReference>
<dbReference type="InterPro" id="IPR034660">
    <property type="entry name" value="DinB/YfiT-like"/>
</dbReference>
<sequence>MDAADPGEAFAIWHRECVRSREIVSAAESLDATCEYRGEVISFRDILAHMIEEYARHNGHADLLRERIDGTTGE</sequence>
<protein>
    <submittedName>
        <fullName evidence="1">DUF664 domain-containing protein</fullName>
    </submittedName>
</protein>
<dbReference type="RefSeq" id="WP_132491993.1">
    <property type="nucleotide sequence ID" value="NZ_SMKW01000057.1"/>
</dbReference>
<dbReference type="EMBL" id="SMKW01000057">
    <property type="protein sequence ID" value="TDD41544.1"/>
    <property type="molecule type" value="Genomic_DNA"/>
</dbReference>
<dbReference type="OrthoDB" id="4548523at2"/>
<dbReference type="Proteomes" id="UP000294947">
    <property type="component" value="Unassembled WGS sequence"/>
</dbReference>
<dbReference type="AlphaFoldDB" id="A0A4R4YCF3"/>
<accession>A0A4R4YCF3</accession>
<comment type="caution">
    <text evidence="1">The sequence shown here is derived from an EMBL/GenBank/DDBJ whole genome shotgun (WGS) entry which is preliminary data.</text>
</comment>
<proteinExistence type="predicted"/>
<organism evidence="1 2">
    <name type="scientific">Saccharopolyspora elongata</name>
    <dbReference type="NCBI Taxonomy" id="2530387"/>
    <lineage>
        <taxon>Bacteria</taxon>
        <taxon>Bacillati</taxon>
        <taxon>Actinomycetota</taxon>
        <taxon>Actinomycetes</taxon>
        <taxon>Pseudonocardiales</taxon>
        <taxon>Pseudonocardiaceae</taxon>
        <taxon>Saccharopolyspora</taxon>
    </lineage>
</organism>
<dbReference type="Gene3D" id="1.20.120.450">
    <property type="entry name" value="dinb family like domain"/>
    <property type="match status" value="1"/>
</dbReference>
<keyword evidence="2" id="KW-1185">Reference proteome</keyword>
<reference evidence="1 2" key="1">
    <citation type="submission" date="2019-03" db="EMBL/GenBank/DDBJ databases">
        <title>Draft genome sequences of novel Actinobacteria.</title>
        <authorList>
            <person name="Sahin N."/>
            <person name="Ay H."/>
            <person name="Saygin H."/>
        </authorList>
    </citation>
    <scope>NUCLEOTIDE SEQUENCE [LARGE SCALE GENOMIC DNA]</scope>
    <source>
        <strain evidence="1 2">7K502</strain>
    </source>
</reference>
<dbReference type="InterPro" id="IPR007061">
    <property type="entry name" value="MST-like"/>
</dbReference>
<dbReference type="Pfam" id="PF04978">
    <property type="entry name" value="MST"/>
    <property type="match status" value="1"/>
</dbReference>
<evidence type="ECO:0000313" key="1">
    <source>
        <dbReference type="EMBL" id="TDD41544.1"/>
    </source>
</evidence>
<gene>
    <name evidence="1" type="ORF">E1288_32240</name>
</gene>
<evidence type="ECO:0000313" key="2">
    <source>
        <dbReference type="Proteomes" id="UP000294947"/>
    </source>
</evidence>